<keyword evidence="1" id="KW-0472">Membrane</keyword>
<feature type="transmembrane region" description="Helical" evidence="1">
    <location>
        <begin position="105"/>
        <end position="126"/>
    </location>
</feature>
<evidence type="ECO:0000313" key="3">
    <source>
        <dbReference type="Proteomes" id="UP000287352"/>
    </source>
</evidence>
<feature type="transmembrane region" description="Helical" evidence="1">
    <location>
        <begin position="227"/>
        <end position="246"/>
    </location>
</feature>
<feature type="transmembrane region" description="Helical" evidence="1">
    <location>
        <begin position="252"/>
        <end position="273"/>
    </location>
</feature>
<evidence type="ECO:0000256" key="1">
    <source>
        <dbReference type="SAM" id="Phobius"/>
    </source>
</evidence>
<feature type="transmembrane region" description="Helical" evidence="1">
    <location>
        <begin position="401"/>
        <end position="419"/>
    </location>
</feature>
<organism evidence="2 3">
    <name type="scientific">Tengunoibacter tsumagoiensis</name>
    <dbReference type="NCBI Taxonomy" id="2014871"/>
    <lineage>
        <taxon>Bacteria</taxon>
        <taxon>Bacillati</taxon>
        <taxon>Chloroflexota</taxon>
        <taxon>Ktedonobacteria</taxon>
        <taxon>Ktedonobacterales</taxon>
        <taxon>Dictyobacteraceae</taxon>
        <taxon>Tengunoibacter</taxon>
    </lineage>
</organism>
<reference evidence="3" key="1">
    <citation type="submission" date="2018-12" db="EMBL/GenBank/DDBJ databases">
        <title>Tengunoibacter tsumagoiensis gen. nov., sp. nov., Dictyobacter kobayashii sp. nov., D. alpinus sp. nov., and D. joshuensis sp. nov. and description of Dictyobacteraceae fam. nov. within the order Ktedonobacterales isolated from Tengu-no-mugimeshi.</title>
        <authorList>
            <person name="Wang C.M."/>
            <person name="Zheng Y."/>
            <person name="Sakai Y."/>
            <person name="Toyoda A."/>
            <person name="Minakuchi Y."/>
            <person name="Abe K."/>
            <person name="Yokota A."/>
            <person name="Yabe S."/>
        </authorList>
    </citation>
    <scope>NUCLEOTIDE SEQUENCE [LARGE SCALE GENOMIC DNA]</scope>
    <source>
        <strain evidence="3">Uno3</strain>
    </source>
</reference>
<protein>
    <submittedName>
        <fullName evidence="2">Uncharacterized protein</fullName>
    </submittedName>
</protein>
<feature type="transmembrane region" description="Helical" evidence="1">
    <location>
        <begin position="45"/>
        <end position="63"/>
    </location>
</feature>
<evidence type="ECO:0000313" key="2">
    <source>
        <dbReference type="EMBL" id="GCE12509.1"/>
    </source>
</evidence>
<dbReference type="Proteomes" id="UP000287352">
    <property type="component" value="Unassembled WGS sequence"/>
</dbReference>
<proteinExistence type="predicted"/>
<keyword evidence="1" id="KW-0812">Transmembrane</keyword>
<feature type="transmembrane region" description="Helical" evidence="1">
    <location>
        <begin position="147"/>
        <end position="169"/>
    </location>
</feature>
<accession>A0A402A0B8</accession>
<dbReference type="AlphaFoldDB" id="A0A402A0B8"/>
<comment type="caution">
    <text evidence="2">The sequence shown here is derived from an EMBL/GenBank/DDBJ whole genome shotgun (WGS) entry which is preliminary data.</text>
</comment>
<feature type="transmembrane region" description="Helical" evidence="1">
    <location>
        <begin position="342"/>
        <end position="364"/>
    </location>
</feature>
<gene>
    <name evidence="2" type="ORF">KTT_23680</name>
</gene>
<sequence>MEETIKRLTWLAQQMQKHNQSEFYLEHMQPTWLDKTAQIQYQNTVIRLVFGINFFIDAGLFACFRGDSEPNLPGLFYWLGGRGYGNTILGWMADGLGGSLKGGGSLGSMIFLAEIIIVLIAGQDLLSRNIGEAVHRLLQGFIRALPIALIFGLIVTIIAGALLTSLHGLSDGLVRGGGTGLFEGMIVWLMVALTYGLGPEQKNDAKEKRHRSWTHNYFQFRSFIDRLINFGFFAACAMIGMTSIYSLQSQTIQPSFLLFGALIGIGIGAVFGLGNTTEFMLDLGITIKPAEVVEWSWKHVQDHLKDNIKAGLLLGGAIALPTSLSLSIATSIFHGISYGWNYGLVYGSIVGMVNGVAAILTGILNSGWSSDTLPNDQHQHMQPEQGTRNSLKHALFSASRFGPVGGIVGGLCCGLGFWLAGVPGWPVLILGFILIYSVVFSVRFWTAYGGRAFIEHMVLRWYLARANVLPWKGVSFLDYAAECSLLRKAGGGYIFFHRLLLEYFAQLSKHETKE</sequence>
<feature type="transmembrane region" description="Helical" evidence="1">
    <location>
        <begin position="312"/>
        <end position="336"/>
    </location>
</feature>
<keyword evidence="3" id="KW-1185">Reference proteome</keyword>
<feature type="transmembrane region" description="Helical" evidence="1">
    <location>
        <begin position="181"/>
        <end position="198"/>
    </location>
</feature>
<feature type="transmembrane region" description="Helical" evidence="1">
    <location>
        <begin position="425"/>
        <end position="445"/>
    </location>
</feature>
<dbReference type="RefSeq" id="WP_126580122.1">
    <property type="nucleotide sequence ID" value="NZ_BIFR01000001.1"/>
</dbReference>
<name>A0A402A0B8_9CHLR</name>
<keyword evidence="1" id="KW-1133">Transmembrane helix</keyword>
<dbReference type="OrthoDB" id="419058at2"/>
<dbReference type="EMBL" id="BIFR01000001">
    <property type="protein sequence ID" value="GCE12509.1"/>
    <property type="molecule type" value="Genomic_DNA"/>
</dbReference>